<evidence type="ECO:0000313" key="7">
    <source>
        <dbReference type="Proteomes" id="UP000002629"/>
    </source>
</evidence>
<dbReference type="KEGG" id="cse:Cseg_1574"/>
<dbReference type="Gene3D" id="1.10.10.60">
    <property type="entry name" value="Homeodomain-like"/>
    <property type="match status" value="1"/>
</dbReference>
<dbReference type="AlphaFoldDB" id="D5VG58"/>
<reference evidence="7" key="1">
    <citation type="journal article" date="2011" name="J. Bacteriol.">
        <title>Genome sequences of eight morphologically diverse alphaproteobacteria.</title>
        <authorList>
            <consortium name="US DOE Joint Genome Institute"/>
            <person name="Brown P.J."/>
            <person name="Kysela D.T."/>
            <person name="Buechlein A."/>
            <person name="Hemmerich C."/>
            <person name="Brun Y.V."/>
        </authorList>
    </citation>
    <scope>NUCLEOTIDE SEQUENCE [LARGE SCALE GENOMIC DNA]</scope>
    <source>
        <strain evidence="7">ATCC 21756 / DSM 7131 / JCM 7823 / NBRC 15250 / LMG 17158 / TK0059</strain>
    </source>
</reference>
<dbReference type="InterPro" id="IPR018060">
    <property type="entry name" value="HTH_AraC"/>
</dbReference>
<proteinExistence type="predicted"/>
<dbReference type="SMART" id="SM00342">
    <property type="entry name" value="HTH_ARAC"/>
    <property type="match status" value="1"/>
</dbReference>
<evidence type="ECO:0000256" key="3">
    <source>
        <dbReference type="ARBA" id="ARBA00023163"/>
    </source>
</evidence>
<dbReference type="Proteomes" id="UP000002629">
    <property type="component" value="Chromosome"/>
</dbReference>
<evidence type="ECO:0000256" key="2">
    <source>
        <dbReference type="ARBA" id="ARBA00023125"/>
    </source>
</evidence>
<dbReference type="PROSITE" id="PS01124">
    <property type="entry name" value="HTH_ARAC_FAMILY_2"/>
    <property type="match status" value="1"/>
</dbReference>
<dbReference type="EMBL" id="CP002008">
    <property type="protein sequence ID" value="ADG10061.1"/>
    <property type="molecule type" value="Genomic_DNA"/>
</dbReference>
<dbReference type="STRING" id="509190.Cseg_1574"/>
<keyword evidence="2" id="KW-0238">DNA-binding</keyword>
<feature type="transmembrane region" description="Helical" evidence="4">
    <location>
        <begin position="35"/>
        <end position="54"/>
    </location>
</feature>
<dbReference type="SUPFAM" id="SSF46689">
    <property type="entry name" value="Homeodomain-like"/>
    <property type="match status" value="1"/>
</dbReference>
<dbReference type="eggNOG" id="COG2207">
    <property type="taxonomic scope" value="Bacteria"/>
</dbReference>
<keyword evidence="4" id="KW-0812">Transmembrane</keyword>
<dbReference type="InterPro" id="IPR009057">
    <property type="entry name" value="Homeodomain-like_sf"/>
</dbReference>
<feature type="transmembrane region" description="Helical" evidence="4">
    <location>
        <begin position="192"/>
        <end position="212"/>
    </location>
</feature>
<sequence>MMGGEPARWRMSSTLLSLTLDTAPATPPKRPGRLAAHWALTTGSLACFVLGQLLGANAGMLAAPLAIGGGAGCAFSWLFTRAVFDPREHDARWSRIVALVVFLTGLFPILGLLEGPAARMIQNTHALGSSTVLLLTFVEPFNGFRRELPAAEKRFRVIFVAVYALLMGSSVLAVNQPDGAGAAIDHDVAERVKTICAGLALLLCGAATWFRAGHPLSAPKRRRETPTADAAEDADLARRITSVLREDAFHAAPHRKVADLARRLGEPDYKISRCVTASLGFANFNQMLNTYRIARAREMLADPALRNRSILLIALDCGFGSIGPFNRAFKAAAGVTPRAFRTASLRES</sequence>
<keyword evidence="1" id="KW-0805">Transcription regulation</keyword>
<keyword evidence="3" id="KW-0804">Transcription</keyword>
<evidence type="ECO:0000256" key="1">
    <source>
        <dbReference type="ARBA" id="ARBA00023015"/>
    </source>
</evidence>
<feature type="transmembrane region" description="Helical" evidence="4">
    <location>
        <begin position="61"/>
        <end position="80"/>
    </location>
</feature>
<keyword evidence="4" id="KW-1133">Transmembrane helix</keyword>
<evidence type="ECO:0000256" key="4">
    <source>
        <dbReference type="SAM" id="Phobius"/>
    </source>
</evidence>
<keyword evidence="4" id="KW-0472">Membrane</keyword>
<feature type="domain" description="HTH araC/xylS-type" evidence="5">
    <location>
        <begin position="238"/>
        <end position="343"/>
    </location>
</feature>
<gene>
    <name evidence="6" type="ordered locus">Cseg_1574</name>
</gene>
<dbReference type="PANTHER" id="PTHR43280">
    <property type="entry name" value="ARAC-FAMILY TRANSCRIPTIONAL REGULATOR"/>
    <property type="match status" value="1"/>
</dbReference>
<accession>D5VG58</accession>
<protein>
    <submittedName>
        <fullName evidence="6">Transcriptional regulator, AraC family</fullName>
    </submittedName>
</protein>
<dbReference type="Pfam" id="PF12833">
    <property type="entry name" value="HTH_18"/>
    <property type="match status" value="1"/>
</dbReference>
<feature type="transmembrane region" description="Helical" evidence="4">
    <location>
        <begin position="155"/>
        <end position="172"/>
    </location>
</feature>
<evidence type="ECO:0000313" key="6">
    <source>
        <dbReference type="EMBL" id="ADG10061.1"/>
    </source>
</evidence>
<feature type="transmembrane region" description="Helical" evidence="4">
    <location>
        <begin position="92"/>
        <end position="113"/>
    </location>
</feature>
<dbReference type="HOGENOM" id="CLU_062011_0_0_5"/>
<dbReference type="PANTHER" id="PTHR43280:SF29">
    <property type="entry name" value="ARAC-FAMILY TRANSCRIPTIONAL REGULATOR"/>
    <property type="match status" value="1"/>
</dbReference>
<name>D5VG58_CAUST</name>
<evidence type="ECO:0000259" key="5">
    <source>
        <dbReference type="PROSITE" id="PS01124"/>
    </source>
</evidence>
<dbReference type="GO" id="GO:0043565">
    <property type="term" value="F:sequence-specific DNA binding"/>
    <property type="evidence" value="ECO:0007669"/>
    <property type="project" value="InterPro"/>
</dbReference>
<organism evidence="6 7">
    <name type="scientific">Caulobacter segnis (strain ATCC 21756 / DSM 7131 / JCM 7823 / NBRC 15250 / LMG 17158 / TK0059)</name>
    <name type="common">Mycoplana segnis</name>
    <dbReference type="NCBI Taxonomy" id="509190"/>
    <lineage>
        <taxon>Bacteria</taxon>
        <taxon>Pseudomonadati</taxon>
        <taxon>Pseudomonadota</taxon>
        <taxon>Alphaproteobacteria</taxon>
        <taxon>Caulobacterales</taxon>
        <taxon>Caulobacteraceae</taxon>
        <taxon>Caulobacter</taxon>
    </lineage>
</organism>
<dbReference type="GO" id="GO:0003700">
    <property type="term" value="F:DNA-binding transcription factor activity"/>
    <property type="evidence" value="ECO:0007669"/>
    <property type="project" value="InterPro"/>
</dbReference>